<dbReference type="Pfam" id="PF06904">
    <property type="entry name" value="Extensin-like_C"/>
    <property type="match status" value="1"/>
</dbReference>
<name>A0ABQ5VYC0_9RHOB</name>
<evidence type="ECO:0000313" key="4">
    <source>
        <dbReference type="Proteomes" id="UP001156694"/>
    </source>
</evidence>
<keyword evidence="4" id="KW-1185">Reference proteome</keyword>
<dbReference type="InterPro" id="IPR009683">
    <property type="entry name" value="Extensin-like_C"/>
</dbReference>
<evidence type="ECO:0000259" key="2">
    <source>
        <dbReference type="Pfam" id="PF06904"/>
    </source>
</evidence>
<reference evidence="4" key="1">
    <citation type="journal article" date="2019" name="Int. J. Syst. Evol. Microbiol.">
        <title>The Global Catalogue of Microorganisms (GCM) 10K type strain sequencing project: providing services to taxonomists for standard genome sequencing and annotation.</title>
        <authorList>
            <consortium name="The Broad Institute Genomics Platform"/>
            <consortium name="The Broad Institute Genome Sequencing Center for Infectious Disease"/>
            <person name="Wu L."/>
            <person name="Ma J."/>
        </authorList>
    </citation>
    <scope>NUCLEOTIDE SEQUENCE [LARGE SCALE GENOMIC DNA]</scope>
    <source>
        <strain evidence="4">NBRC 110140</strain>
    </source>
</reference>
<evidence type="ECO:0000256" key="1">
    <source>
        <dbReference type="SAM" id="SignalP"/>
    </source>
</evidence>
<accession>A0ABQ5VYC0</accession>
<evidence type="ECO:0000313" key="3">
    <source>
        <dbReference type="EMBL" id="GLQ36088.1"/>
    </source>
</evidence>
<protein>
    <recommendedName>
        <fullName evidence="2">Extensin-like C-terminal domain-containing protein</fullName>
    </recommendedName>
</protein>
<feature type="signal peptide" evidence="1">
    <location>
        <begin position="1"/>
        <end position="17"/>
    </location>
</feature>
<organism evidence="3 4">
    <name type="scientific">Amylibacter marinus</name>
    <dbReference type="NCBI Taxonomy" id="1475483"/>
    <lineage>
        <taxon>Bacteria</taxon>
        <taxon>Pseudomonadati</taxon>
        <taxon>Pseudomonadota</taxon>
        <taxon>Alphaproteobacteria</taxon>
        <taxon>Rhodobacterales</taxon>
        <taxon>Paracoccaceae</taxon>
        <taxon>Amylibacter</taxon>
    </lineage>
</organism>
<keyword evidence="1" id="KW-0732">Signal</keyword>
<proteinExistence type="predicted"/>
<feature type="chain" id="PRO_5047047580" description="Extensin-like C-terminal domain-containing protein" evidence="1">
    <location>
        <begin position="18"/>
        <end position="221"/>
    </location>
</feature>
<sequence length="221" mass="23843">MKFLIPLIFILPCTGWAAPVVQDVQILESRNAPIQMAGLFGKRNKKVRQRGNSVCGDRQIIGKPVAPISNGPCGIKNPVRITSVAGVALQNGATLNCATAQALQKWMDTAAVPALKRKGGGLVSVRVAASYSCRTRNSRKGAKLSEHAKGNGVDISSFTLKSGETLTVLKDWRGKNSSVMKKMHKKACGTFGTVLGPNADAYHQDHFHFDTARHRNGSYCR</sequence>
<comment type="caution">
    <text evidence="3">The sequence shown here is derived from an EMBL/GenBank/DDBJ whole genome shotgun (WGS) entry which is preliminary data.</text>
</comment>
<gene>
    <name evidence="3" type="ORF">GCM10007939_23720</name>
</gene>
<feature type="domain" description="Extensin-like C-terminal" evidence="2">
    <location>
        <begin position="59"/>
        <end position="221"/>
    </location>
</feature>
<dbReference type="EMBL" id="BSNN01000008">
    <property type="protein sequence ID" value="GLQ36088.1"/>
    <property type="molecule type" value="Genomic_DNA"/>
</dbReference>
<dbReference type="Proteomes" id="UP001156694">
    <property type="component" value="Unassembled WGS sequence"/>
</dbReference>
<dbReference type="RefSeq" id="WP_284379542.1">
    <property type="nucleotide sequence ID" value="NZ_BSNN01000008.1"/>
</dbReference>